<evidence type="ECO:0000313" key="2">
    <source>
        <dbReference type="Proteomes" id="UP001556631"/>
    </source>
</evidence>
<dbReference type="EMBL" id="JBFPJR010000012">
    <property type="protein sequence ID" value="MEX0427728.1"/>
    <property type="molecule type" value="Genomic_DNA"/>
</dbReference>
<dbReference type="Proteomes" id="UP001556631">
    <property type="component" value="Unassembled WGS sequence"/>
</dbReference>
<name>A0ABV3T0E9_9ACTN</name>
<dbReference type="RefSeq" id="WP_367993390.1">
    <property type="nucleotide sequence ID" value="NZ_JBFPJR010000012.1"/>
</dbReference>
<proteinExistence type="predicted"/>
<sequence>MSKLEWEGESKDREAAITAAQQRAGFLEHAVGEPIVIANEFSEIRVVRVETRNGSRLLIDSPKSGQWITLDPLELESITWQNAATLSALVGHPLAPLISDDDAGEEA</sequence>
<protein>
    <recommendedName>
        <fullName evidence="3">Dihydrodiol dehydrogenase</fullName>
    </recommendedName>
</protein>
<accession>A0ABV3T0E9</accession>
<evidence type="ECO:0008006" key="3">
    <source>
        <dbReference type="Google" id="ProtNLM"/>
    </source>
</evidence>
<reference evidence="1 2" key="1">
    <citation type="submission" date="2024-07" db="EMBL/GenBank/DDBJ databases">
        <authorList>
            <person name="Lee S."/>
            <person name="Kang M."/>
        </authorList>
    </citation>
    <scope>NUCLEOTIDE SEQUENCE [LARGE SCALE GENOMIC DNA]</scope>
    <source>
        <strain evidence="1 2">DS6</strain>
    </source>
</reference>
<comment type="caution">
    <text evidence="1">The sequence shown here is derived from an EMBL/GenBank/DDBJ whole genome shotgun (WGS) entry which is preliminary data.</text>
</comment>
<organism evidence="1 2">
    <name type="scientific">Nocardioides eburneus</name>
    <dbReference type="NCBI Taxonomy" id="3231482"/>
    <lineage>
        <taxon>Bacteria</taxon>
        <taxon>Bacillati</taxon>
        <taxon>Actinomycetota</taxon>
        <taxon>Actinomycetes</taxon>
        <taxon>Propionibacteriales</taxon>
        <taxon>Nocardioidaceae</taxon>
        <taxon>Nocardioides</taxon>
    </lineage>
</organism>
<evidence type="ECO:0000313" key="1">
    <source>
        <dbReference type="EMBL" id="MEX0427728.1"/>
    </source>
</evidence>
<keyword evidence="2" id="KW-1185">Reference proteome</keyword>
<gene>
    <name evidence="1" type="ORF">AB3X52_08860</name>
</gene>